<evidence type="ECO:0000256" key="4">
    <source>
        <dbReference type="ARBA" id="ARBA00004922"/>
    </source>
</evidence>
<accession>A0A8R1DIB9</accession>
<evidence type="ECO:0000256" key="6">
    <source>
        <dbReference type="ARBA" id="ARBA00012839"/>
    </source>
</evidence>
<keyword evidence="11" id="KW-0256">Endoplasmic reticulum</keyword>
<dbReference type="Gene3D" id="1.25.40.10">
    <property type="entry name" value="Tetratricopeptide repeat domain"/>
    <property type="match status" value="3"/>
</dbReference>
<comment type="subcellular location">
    <subcellularLocation>
        <location evidence="3">Endoplasmic reticulum</location>
    </subcellularLocation>
    <subcellularLocation>
        <location evidence="2">Membrane</location>
        <topology evidence="2">Multi-pass membrane protein</topology>
    </subcellularLocation>
</comment>
<dbReference type="Pfam" id="PF00515">
    <property type="entry name" value="TPR_1"/>
    <property type="match status" value="1"/>
</dbReference>
<evidence type="ECO:0000256" key="1">
    <source>
        <dbReference type="ARBA" id="ARBA00003582"/>
    </source>
</evidence>
<feature type="domain" description="DUF1736" evidence="18">
    <location>
        <begin position="207"/>
        <end position="278"/>
    </location>
</feature>
<evidence type="ECO:0000256" key="15">
    <source>
        <dbReference type="ARBA" id="ARBA00045102"/>
    </source>
</evidence>
<sequence>MSTDEPAILTNEDVLARTPLSTLFLSSDFWGNPIGLEGSHKSYRPLITASFRIQFVVHGFKAAWFHGVNVAIHVANSILVWKLAKVLGILENGLCLFSSLLFACHPITTEAVCSVVGRTDLLATTFTLLALIFHISTPTCSWRNVLFAVLAVCSKETGVVLLPLIALYDVLAKVNFLTGKLKVHRNIATEFLAFGAICYARLAINNFQSPQFSKNDNPIAHDPNWLTRTLTFLYLPVFHASLLVFPKTLSFDWSMDAIPKVESIFDSRFLGATICYTIGAAVVWKTWKTLVCNWKSGNSNEIEKVAFLLALLSMPHLISSNLIAYVGFVAAERILYLPAVAYCILIGYGAQLVYKRFPGIPIILVALLSVHTHRTLARVNDWKNEESLFKSSLEVNPTRAHMNIGYVYTTRKMYDLAKYHYLQALRRRPNLADAWYNLGILTSQSSNGSSAEAVHYYQQAIKSRSNFAAAHLNLALLLWDMGHHQTAFNHLEKCLTVSGENLKSYRNHLKTKATCAFNKGRFLQKSEKFNEAINALKLALEIAGAHFEHYNSVLNSIGTCYSSLGDELEAEKYFEQAINKNHVNSYLTMAHLRIRQNRSYEVEELFSKLMTLAPESVTVLQNIALAEFHMKNFNRSLIFYQKALAVDANHLDSLRGIANLLQETQRHLEAEHYYRRVVHVQPGAYESHANLGAILHLNQKYKEALKSYDMALALNPEDMISRENREKLIRVMKNKMNM</sequence>
<dbReference type="PROSITE" id="PS50005">
    <property type="entry name" value="TPR"/>
    <property type="match status" value="3"/>
</dbReference>
<feature type="repeat" description="TPR" evidence="16">
    <location>
        <begin position="685"/>
        <end position="718"/>
    </location>
</feature>
<feature type="repeat" description="TPR" evidence="16">
    <location>
        <begin position="398"/>
        <end position="431"/>
    </location>
</feature>
<feature type="transmembrane region" description="Helical" evidence="17">
    <location>
        <begin position="145"/>
        <end position="167"/>
    </location>
</feature>
<comment type="catalytic activity">
    <reaction evidence="15">
        <text>a di-trans,poly-cis-dolichyl beta-D-mannosyl phosphate + L-seryl-[protein] = 3-O-(alpha-D-mannosyl)-L-seryl-[protein] + a di-trans,poly-cis-dolichyl phosphate + H(+)</text>
        <dbReference type="Rhea" id="RHEA:17377"/>
        <dbReference type="Rhea" id="RHEA-COMP:9863"/>
        <dbReference type="Rhea" id="RHEA-COMP:13546"/>
        <dbReference type="Rhea" id="RHEA-COMP:19498"/>
        <dbReference type="Rhea" id="RHEA-COMP:19501"/>
        <dbReference type="ChEBI" id="CHEBI:15378"/>
        <dbReference type="ChEBI" id="CHEBI:29999"/>
        <dbReference type="ChEBI" id="CHEBI:57683"/>
        <dbReference type="ChEBI" id="CHEBI:58211"/>
        <dbReference type="ChEBI" id="CHEBI:137321"/>
        <dbReference type="EC" id="2.4.1.109"/>
    </reaction>
</comment>
<dbReference type="Pfam" id="PF13181">
    <property type="entry name" value="TPR_8"/>
    <property type="match status" value="1"/>
</dbReference>
<feature type="transmembrane region" description="Helical" evidence="17">
    <location>
        <begin position="305"/>
        <end position="328"/>
    </location>
</feature>
<evidence type="ECO:0000259" key="18">
    <source>
        <dbReference type="Pfam" id="PF08409"/>
    </source>
</evidence>
<dbReference type="InterPro" id="IPR011990">
    <property type="entry name" value="TPR-like_helical_dom_sf"/>
</dbReference>
<keyword evidence="9" id="KW-0677">Repeat</keyword>
<name>A0A8R1DIB9_CAEJA</name>
<evidence type="ECO:0000256" key="14">
    <source>
        <dbReference type="ARBA" id="ARBA00045085"/>
    </source>
</evidence>
<evidence type="ECO:0000313" key="19">
    <source>
        <dbReference type="EnsemblMetazoa" id="CJA03235.1"/>
    </source>
</evidence>
<keyword evidence="12 17" id="KW-1133">Transmembrane helix</keyword>
<dbReference type="Proteomes" id="UP000005237">
    <property type="component" value="Unassembled WGS sequence"/>
</dbReference>
<dbReference type="Pfam" id="PF08409">
    <property type="entry name" value="TMTC_DUF1736"/>
    <property type="match status" value="1"/>
</dbReference>
<dbReference type="Pfam" id="PF13424">
    <property type="entry name" value="TPR_12"/>
    <property type="match status" value="1"/>
</dbReference>
<dbReference type="SMART" id="SM00028">
    <property type="entry name" value="TPR"/>
    <property type="match status" value="8"/>
</dbReference>
<evidence type="ECO:0000256" key="17">
    <source>
        <dbReference type="SAM" id="Phobius"/>
    </source>
</evidence>
<evidence type="ECO:0000256" key="11">
    <source>
        <dbReference type="ARBA" id="ARBA00022824"/>
    </source>
</evidence>
<keyword evidence="8 17" id="KW-0812">Transmembrane</keyword>
<dbReference type="Pfam" id="PF13432">
    <property type="entry name" value="TPR_16"/>
    <property type="match status" value="1"/>
</dbReference>
<evidence type="ECO:0000256" key="12">
    <source>
        <dbReference type="ARBA" id="ARBA00022989"/>
    </source>
</evidence>
<evidence type="ECO:0000256" key="16">
    <source>
        <dbReference type="PROSITE-ProRule" id="PRU00339"/>
    </source>
</evidence>
<evidence type="ECO:0000256" key="7">
    <source>
        <dbReference type="ARBA" id="ARBA00022679"/>
    </source>
</evidence>
<reference evidence="19" key="2">
    <citation type="submission" date="2022-06" db="UniProtKB">
        <authorList>
            <consortium name="EnsemblMetazoa"/>
        </authorList>
    </citation>
    <scope>IDENTIFICATION</scope>
    <source>
        <strain evidence="19">DF5081</strain>
    </source>
</reference>
<dbReference type="GO" id="GO:0004169">
    <property type="term" value="F:dolichyl-phosphate-mannose-protein mannosyltransferase activity"/>
    <property type="evidence" value="ECO:0007669"/>
    <property type="project" value="UniProtKB-EC"/>
</dbReference>
<protein>
    <recommendedName>
        <fullName evidence="6">dolichyl-phosphate-mannose--protein mannosyltransferase</fullName>
        <ecNumber evidence="6">2.4.1.109</ecNumber>
    </recommendedName>
</protein>
<comment type="pathway">
    <text evidence="4">Protein modification; protein glycosylation.</text>
</comment>
<dbReference type="PROSITE" id="PS50293">
    <property type="entry name" value="TPR_REGION"/>
    <property type="match status" value="1"/>
</dbReference>
<feature type="transmembrane region" description="Helical" evidence="17">
    <location>
        <begin position="334"/>
        <end position="354"/>
    </location>
</feature>
<dbReference type="PANTHER" id="PTHR44216:SF3">
    <property type="entry name" value="PROTEIN O-MANNOSYL-TRANSFERASE TMTC2"/>
    <property type="match status" value="1"/>
</dbReference>
<organism evidence="19 20">
    <name type="scientific">Caenorhabditis japonica</name>
    <dbReference type="NCBI Taxonomy" id="281687"/>
    <lineage>
        <taxon>Eukaryota</taxon>
        <taxon>Metazoa</taxon>
        <taxon>Ecdysozoa</taxon>
        <taxon>Nematoda</taxon>
        <taxon>Chromadorea</taxon>
        <taxon>Rhabditida</taxon>
        <taxon>Rhabditina</taxon>
        <taxon>Rhabditomorpha</taxon>
        <taxon>Rhabditoidea</taxon>
        <taxon>Rhabditidae</taxon>
        <taxon>Peloderinae</taxon>
        <taxon>Caenorhabditis</taxon>
    </lineage>
</organism>
<dbReference type="PANTHER" id="PTHR44216">
    <property type="entry name" value="PROTEIN O-MANNOSYL-TRANSFERASE TMTC2"/>
    <property type="match status" value="1"/>
</dbReference>
<proteinExistence type="inferred from homology"/>
<dbReference type="SUPFAM" id="SSF81901">
    <property type="entry name" value="HCP-like"/>
    <property type="match status" value="1"/>
</dbReference>
<dbReference type="InterPro" id="IPR052384">
    <property type="entry name" value="TMTC_O-mannosyltransferase"/>
</dbReference>
<evidence type="ECO:0000313" key="20">
    <source>
        <dbReference type="Proteomes" id="UP000005237"/>
    </source>
</evidence>
<reference evidence="20" key="1">
    <citation type="submission" date="2010-08" db="EMBL/GenBank/DDBJ databases">
        <authorList>
            <consortium name="Caenorhabditis japonica Sequencing Consortium"/>
            <person name="Wilson R.K."/>
        </authorList>
    </citation>
    <scope>NUCLEOTIDE SEQUENCE [LARGE SCALE GENOMIC DNA]</scope>
    <source>
        <strain evidence="20">DF5081</strain>
    </source>
</reference>
<dbReference type="EnsemblMetazoa" id="CJA03235.1">
    <property type="protein sequence ID" value="CJA03235.1"/>
    <property type="gene ID" value="WBGene00122439"/>
</dbReference>
<evidence type="ECO:0000256" key="13">
    <source>
        <dbReference type="ARBA" id="ARBA00023136"/>
    </source>
</evidence>
<keyword evidence="20" id="KW-1185">Reference proteome</keyword>
<dbReference type="InterPro" id="IPR019734">
    <property type="entry name" value="TPR_rpt"/>
</dbReference>
<dbReference type="EC" id="2.4.1.109" evidence="6"/>
<dbReference type="InterPro" id="IPR013618">
    <property type="entry name" value="TMTC_DUF1736"/>
</dbReference>
<evidence type="ECO:0000256" key="2">
    <source>
        <dbReference type="ARBA" id="ARBA00004141"/>
    </source>
</evidence>
<evidence type="ECO:0000256" key="8">
    <source>
        <dbReference type="ARBA" id="ARBA00022692"/>
    </source>
</evidence>
<feature type="transmembrane region" description="Helical" evidence="17">
    <location>
        <begin position="225"/>
        <end position="245"/>
    </location>
</feature>
<keyword evidence="7" id="KW-0808">Transferase</keyword>
<keyword evidence="10 16" id="KW-0802">TPR repeat</keyword>
<evidence type="ECO:0000256" key="10">
    <source>
        <dbReference type="ARBA" id="ARBA00022803"/>
    </source>
</evidence>
<dbReference type="GO" id="GO:0005789">
    <property type="term" value="C:endoplasmic reticulum membrane"/>
    <property type="evidence" value="ECO:0007669"/>
    <property type="project" value="TreeGrafter"/>
</dbReference>
<evidence type="ECO:0000256" key="5">
    <source>
        <dbReference type="ARBA" id="ARBA00007882"/>
    </source>
</evidence>
<keyword evidence="13 17" id="KW-0472">Membrane</keyword>
<dbReference type="SUPFAM" id="SSF48452">
    <property type="entry name" value="TPR-like"/>
    <property type="match status" value="1"/>
</dbReference>
<evidence type="ECO:0000256" key="9">
    <source>
        <dbReference type="ARBA" id="ARBA00022737"/>
    </source>
</evidence>
<feature type="transmembrane region" description="Helical" evidence="17">
    <location>
        <begin position="187"/>
        <end position="204"/>
    </location>
</feature>
<comment type="function">
    <text evidence="1">Transfers mannosyl residues to the hydroxyl group of serine or threonine residues.</text>
</comment>
<evidence type="ECO:0000256" key="3">
    <source>
        <dbReference type="ARBA" id="ARBA00004240"/>
    </source>
</evidence>
<comment type="similarity">
    <text evidence="5">Belongs to the TMTC family.</text>
</comment>
<dbReference type="AlphaFoldDB" id="A0A8R1DIB9"/>
<feature type="repeat" description="TPR" evidence="16">
    <location>
        <begin position="551"/>
        <end position="584"/>
    </location>
</feature>
<comment type="catalytic activity">
    <reaction evidence="14">
        <text>a di-trans,poly-cis-dolichyl beta-D-mannosyl phosphate + L-threonyl-[protein] = 3-O-(alpha-D-mannosyl)-L-threonyl-[protein] + a di-trans,poly-cis-dolichyl phosphate + H(+)</text>
        <dbReference type="Rhea" id="RHEA:53396"/>
        <dbReference type="Rhea" id="RHEA-COMP:11060"/>
        <dbReference type="Rhea" id="RHEA-COMP:13547"/>
        <dbReference type="Rhea" id="RHEA-COMP:19498"/>
        <dbReference type="Rhea" id="RHEA-COMP:19501"/>
        <dbReference type="ChEBI" id="CHEBI:15378"/>
        <dbReference type="ChEBI" id="CHEBI:30013"/>
        <dbReference type="ChEBI" id="CHEBI:57683"/>
        <dbReference type="ChEBI" id="CHEBI:58211"/>
        <dbReference type="ChEBI" id="CHEBI:137323"/>
        <dbReference type="EC" id="2.4.1.109"/>
    </reaction>
</comment>